<keyword evidence="3" id="KW-1015">Disulfide bond</keyword>
<dbReference type="PRINTS" id="PR00792">
    <property type="entry name" value="PEPSIN"/>
</dbReference>
<gene>
    <name evidence="6" type="ORF">NSCI0253_LOCUS33769</name>
</gene>
<dbReference type="PANTHER" id="PTHR47966:SF69">
    <property type="entry name" value="PEPTIDASE A1 DOMAIN-CONTAINING PROTEIN"/>
    <property type="match status" value="1"/>
</dbReference>
<dbReference type="SUPFAM" id="SSF50630">
    <property type="entry name" value="Acid proteases"/>
    <property type="match status" value="1"/>
</dbReference>
<dbReference type="CDD" id="cd05471">
    <property type="entry name" value="pepsin_like"/>
    <property type="match status" value="1"/>
</dbReference>
<evidence type="ECO:0000256" key="1">
    <source>
        <dbReference type="ARBA" id="ARBA00007447"/>
    </source>
</evidence>
<evidence type="ECO:0000259" key="5">
    <source>
        <dbReference type="PROSITE" id="PS51767"/>
    </source>
</evidence>
<proteinExistence type="inferred from homology"/>
<evidence type="ECO:0000256" key="2">
    <source>
        <dbReference type="PIRSR" id="PIRSR601461-1"/>
    </source>
</evidence>
<reference evidence="6" key="1">
    <citation type="submission" date="2021-01" db="EMBL/GenBank/DDBJ databases">
        <authorList>
            <person name="Corre E."/>
            <person name="Pelletier E."/>
            <person name="Niang G."/>
            <person name="Scheremetjew M."/>
            <person name="Finn R."/>
            <person name="Kale V."/>
            <person name="Holt S."/>
            <person name="Cochrane G."/>
            <person name="Meng A."/>
            <person name="Brown T."/>
            <person name="Cohen L."/>
        </authorList>
    </citation>
    <scope>NUCLEOTIDE SEQUENCE</scope>
</reference>
<organism evidence="6">
    <name type="scientific">Noctiluca scintillans</name>
    <name type="common">Sea sparkle</name>
    <name type="synonym">Red tide dinoflagellate</name>
    <dbReference type="NCBI Taxonomy" id="2966"/>
    <lineage>
        <taxon>Eukaryota</taxon>
        <taxon>Sar</taxon>
        <taxon>Alveolata</taxon>
        <taxon>Dinophyceae</taxon>
        <taxon>Noctilucales</taxon>
        <taxon>Noctilucaceae</taxon>
        <taxon>Noctiluca</taxon>
    </lineage>
</organism>
<feature type="disulfide bond" evidence="3">
    <location>
        <begin position="91"/>
        <end position="96"/>
    </location>
</feature>
<feature type="domain" description="Peptidase A1" evidence="5">
    <location>
        <begin position="60"/>
        <end position="423"/>
    </location>
</feature>
<protein>
    <recommendedName>
        <fullName evidence="5">Peptidase A1 domain-containing protein</fullName>
    </recommendedName>
</protein>
<comment type="similarity">
    <text evidence="1">Belongs to the peptidase A1 family.</text>
</comment>
<dbReference type="AlphaFoldDB" id="A0A7S1AMP1"/>
<feature type="active site" evidence="2">
    <location>
        <position position="78"/>
    </location>
</feature>
<dbReference type="GO" id="GO:0006508">
    <property type="term" value="P:proteolysis"/>
    <property type="evidence" value="ECO:0007669"/>
    <property type="project" value="InterPro"/>
</dbReference>
<feature type="active site" evidence="2">
    <location>
        <position position="281"/>
    </location>
</feature>
<dbReference type="GO" id="GO:0004190">
    <property type="term" value="F:aspartic-type endopeptidase activity"/>
    <property type="evidence" value="ECO:0007669"/>
    <property type="project" value="InterPro"/>
</dbReference>
<dbReference type="InterPro" id="IPR021109">
    <property type="entry name" value="Peptidase_aspartic_dom_sf"/>
</dbReference>
<dbReference type="FunFam" id="2.40.70.10:FF:000008">
    <property type="entry name" value="Cathepsin D"/>
    <property type="match status" value="1"/>
</dbReference>
<dbReference type="Gene3D" id="2.40.70.10">
    <property type="entry name" value="Acid Proteases"/>
    <property type="match status" value="2"/>
</dbReference>
<sequence>MLAVFSYVFYISLFVTVHGVLRPTMRRGYNSSATPYFIEMQRESIPVVRKGKVVSFKNTYAGTLQIGTPAQDFRVVFDTGSGNLIVPAMECKSAACLVHQRFNANASNTSTPVNSDGSFMDAGELSDQVTIDFGTGSVEGEMLKDHVCLAATNNNSFCMEVNIVVAVEMSEQPFKTFNFDGIFGLGLKSLAMSESFSIFDQMVRGGFTREPHFGVYLTDDETEASEIAFGGRNPDRLIEELSWLPVAHADLGHWMVKIYDVLVDGVSLDICGDGKCQGIVDSGTSHLGVPHMAHKQMSNLLSMDAGDFLDCRLSPGPTVEIVLHNKSLVVPPETYMRRIPLREGVQVNSPGGVTMEPKKSENAAQTTIDENAKPEDIVRKCSAKLMSVNLPEPLGPKLWILGEPVLHRYYTVFDWQKEAIGFGLSATKRNTGRHVITDPRGTLPSEVDLLLMQQNVSKDRRFKLPVDATLLIQVTVAVRIRY</sequence>
<dbReference type="InterPro" id="IPR033121">
    <property type="entry name" value="PEPTIDASE_A1"/>
</dbReference>
<name>A0A7S1AMP1_NOCSC</name>
<dbReference type="Pfam" id="PF00026">
    <property type="entry name" value="Asp"/>
    <property type="match status" value="1"/>
</dbReference>
<evidence type="ECO:0000256" key="3">
    <source>
        <dbReference type="PIRSR" id="PIRSR601461-2"/>
    </source>
</evidence>
<evidence type="ECO:0000313" key="6">
    <source>
        <dbReference type="EMBL" id="CAD8859415.1"/>
    </source>
</evidence>
<feature type="region of interest" description="Disordered" evidence="4">
    <location>
        <begin position="346"/>
        <end position="369"/>
    </location>
</feature>
<dbReference type="PANTHER" id="PTHR47966">
    <property type="entry name" value="BETA-SITE APP-CLEAVING ENZYME, ISOFORM A-RELATED"/>
    <property type="match status" value="1"/>
</dbReference>
<dbReference type="InterPro" id="IPR001461">
    <property type="entry name" value="Aspartic_peptidase_A1"/>
</dbReference>
<accession>A0A7S1AMP1</accession>
<evidence type="ECO:0000256" key="4">
    <source>
        <dbReference type="SAM" id="MobiDB-lite"/>
    </source>
</evidence>
<dbReference type="InterPro" id="IPR034164">
    <property type="entry name" value="Pepsin-like_dom"/>
</dbReference>
<dbReference type="EMBL" id="HBFQ01047429">
    <property type="protein sequence ID" value="CAD8859415.1"/>
    <property type="molecule type" value="Transcribed_RNA"/>
</dbReference>
<dbReference type="PROSITE" id="PS51767">
    <property type="entry name" value="PEPTIDASE_A1"/>
    <property type="match status" value="1"/>
</dbReference>